<dbReference type="STRING" id="574650.SAMN04487966_10157"/>
<name>A0A1I7MDM8_9MICC</name>
<organism evidence="3 4">
    <name type="scientific">Micrococcus terreus</name>
    <dbReference type="NCBI Taxonomy" id="574650"/>
    <lineage>
        <taxon>Bacteria</taxon>
        <taxon>Bacillati</taxon>
        <taxon>Actinomycetota</taxon>
        <taxon>Actinomycetes</taxon>
        <taxon>Micrococcales</taxon>
        <taxon>Micrococcaceae</taxon>
        <taxon>Micrococcus</taxon>
    </lineage>
</organism>
<dbReference type="Proteomes" id="UP000198881">
    <property type="component" value="Unassembled WGS sequence"/>
</dbReference>
<gene>
    <name evidence="3" type="ORF">SAMN04487966_10157</name>
</gene>
<reference evidence="3 4" key="1">
    <citation type="submission" date="2016-10" db="EMBL/GenBank/DDBJ databases">
        <authorList>
            <person name="de Groot N.N."/>
        </authorList>
    </citation>
    <scope>NUCLEOTIDE SEQUENCE [LARGE SCALE GENOMIC DNA]</scope>
    <source>
        <strain evidence="3 4">CGMCC 1.7054</strain>
    </source>
</reference>
<dbReference type="GO" id="GO:0016887">
    <property type="term" value="F:ATP hydrolysis activity"/>
    <property type="evidence" value="ECO:0007669"/>
    <property type="project" value="TreeGrafter"/>
</dbReference>
<feature type="compositionally biased region" description="Polar residues" evidence="1">
    <location>
        <begin position="1"/>
        <end position="11"/>
    </location>
</feature>
<dbReference type="GO" id="GO:0051782">
    <property type="term" value="P:negative regulation of cell division"/>
    <property type="evidence" value="ECO:0007669"/>
    <property type="project" value="TreeGrafter"/>
</dbReference>
<feature type="compositionally biased region" description="Low complexity" evidence="1">
    <location>
        <begin position="366"/>
        <end position="376"/>
    </location>
</feature>
<dbReference type="InterPro" id="IPR002586">
    <property type="entry name" value="CobQ/CobB/MinD/ParA_Nub-bd_dom"/>
</dbReference>
<dbReference type="PANTHER" id="PTHR43384">
    <property type="entry name" value="SEPTUM SITE-DETERMINING PROTEIN MIND HOMOLOG, CHLOROPLASTIC-RELATED"/>
    <property type="match status" value="1"/>
</dbReference>
<dbReference type="OrthoDB" id="3425679at2"/>
<feature type="compositionally biased region" description="Basic and acidic residues" evidence="1">
    <location>
        <begin position="53"/>
        <end position="64"/>
    </location>
</feature>
<dbReference type="GO" id="GO:0009898">
    <property type="term" value="C:cytoplasmic side of plasma membrane"/>
    <property type="evidence" value="ECO:0007669"/>
    <property type="project" value="TreeGrafter"/>
</dbReference>
<evidence type="ECO:0000313" key="3">
    <source>
        <dbReference type="EMBL" id="SFV20044.1"/>
    </source>
</evidence>
<protein>
    <submittedName>
        <fullName evidence="3">MinD-like ATPase involved in chromosome partitioning or flagellar assembly</fullName>
    </submittedName>
</protein>
<dbReference type="PANTHER" id="PTHR43384:SF14">
    <property type="entry name" value="ESX-1 SECRETION-ASSOCIATED PROTEIN ESPI"/>
    <property type="match status" value="1"/>
</dbReference>
<feature type="domain" description="CobQ/CobB/MinD/ParA nucleotide binding" evidence="2">
    <location>
        <begin position="122"/>
        <end position="165"/>
    </location>
</feature>
<dbReference type="AlphaFoldDB" id="A0A1I7MDM8"/>
<proteinExistence type="predicted"/>
<keyword evidence="3" id="KW-0282">Flagellum</keyword>
<evidence type="ECO:0000313" key="4">
    <source>
        <dbReference type="Proteomes" id="UP000198881"/>
    </source>
</evidence>
<dbReference type="SUPFAM" id="SSF52540">
    <property type="entry name" value="P-loop containing nucleoside triphosphate hydrolases"/>
    <property type="match status" value="1"/>
</dbReference>
<feature type="region of interest" description="Disordered" evidence="1">
    <location>
        <begin position="366"/>
        <end position="386"/>
    </location>
</feature>
<dbReference type="RefSeq" id="WP_143109361.1">
    <property type="nucleotide sequence ID" value="NZ_FPCG01000001.1"/>
</dbReference>
<dbReference type="Pfam" id="PF01656">
    <property type="entry name" value="CbiA"/>
    <property type="match status" value="1"/>
</dbReference>
<dbReference type="EMBL" id="FPCG01000001">
    <property type="protein sequence ID" value="SFV20044.1"/>
    <property type="molecule type" value="Genomic_DNA"/>
</dbReference>
<feature type="compositionally biased region" description="Basic and acidic residues" evidence="1">
    <location>
        <begin position="377"/>
        <end position="386"/>
    </location>
</feature>
<evidence type="ECO:0000259" key="2">
    <source>
        <dbReference type="Pfam" id="PF01656"/>
    </source>
</evidence>
<dbReference type="InterPro" id="IPR027417">
    <property type="entry name" value="P-loop_NTPase"/>
</dbReference>
<dbReference type="InterPro" id="IPR050625">
    <property type="entry name" value="ParA/MinD_ATPase"/>
</dbReference>
<feature type="region of interest" description="Disordered" evidence="1">
    <location>
        <begin position="1"/>
        <end position="69"/>
    </location>
</feature>
<evidence type="ECO:0000256" key="1">
    <source>
        <dbReference type="SAM" id="MobiDB-lite"/>
    </source>
</evidence>
<dbReference type="Gene3D" id="3.40.50.300">
    <property type="entry name" value="P-loop containing nucleotide triphosphate hydrolases"/>
    <property type="match status" value="1"/>
</dbReference>
<accession>A0A1I7MDM8</accession>
<keyword evidence="4" id="KW-1185">Reference proteome</keyword>
<keyword evidence="3" id="KW-0966">Cell projection</keyword>
<sequence>MSSMTPGTTPASRDPWADPAGPDDGRSRSAAAPRQVPGFVQADWSSRGQMRQELARAQDDRRTGFEPVSGALSRRVGDRPALSLVARAARSAGNLFRHDPTAERLQSAARGVQAPVTTGRRIAVVSLRGGAGKTTVAALLGRTYASLRPEPVAALDLDPGVGALALRLSDPSTAGVPVPSVDQLAAGLVGLPQVNQQGVTSLMGQAPDELHLTGPRTAGGPLGRARLTSTLATVSRFFPVTVVDCPTGLDHPDTAQVLTQAHAAVFAVPATATGVDEAAGYLRHWLQDPFLSAIPVAAVVTASDRASALDPLAQAAALTRVGVMAGALRYDRHLAGGVGIRLPLIRPENRRATAELASGILAEANRQRGGAGAAEAAGRRREGRAQ</sequence>
<dbReference type="GO" id="GO:0005524">
    <property type="term" value="F:ATP binding"/>
    <property type="evidence" value="ECO:0007669"/>
    <property type="project" value="TreeGrafter"/>
</dbReference>
<dbReference type="GO" id="GO:0005829">
    <property type="term" value="C:cytosol"/>
    <property type="evidence" value="ECO:0007669"/>
    <property type="project" value="TreeGrafter"/>
</dbReference>
<keyword evidence="3" id="KW-0969">Cilium</keyword>